<dbReference type="Pfam" id="PF02633">
    <property type="entry name" value="Creatininase"/>
    <property type="match status" value="1"/>
</dbReference>
<reference evidence="6 7" key="1">
    <citation type="submission" date="2023-04" db="EMBL/GenBank/DDBJ databases">
        <title>A novel bacteria isolated from coastal sediment.</title>
        <authorList>
            <person name="Liu X.-J."/>
            <person name="Du Z.-J."/>
        </authorList>
    </citation>
    <scope>NUCLEOTIDE SEQUENCE [LARGE SCALE GENOMIC DNA]</scope>
    <source>
        <strain evidence="6 7">SDUM461003</strain>
    </source>
</reference>
<name>A0ABU1AXB7_9BACT</name>
<keyword evidence="4" id="KW-0862">Zinc</keyword>
<evidence type="ECO:0000256" key="3">
    <source>
        <dbReference type="ARBA" id="ARBA00022801"/>
    </source>
</evidence>
<keyword evidence="3" id="KW-0378">Hydrolase</keyword>
<dbReference type="Gene3D" id="3.40.50.10310">
    <property type="entry name" value="Creatininase"/>
    <property type="match status" value="1"/>
</dbReference>
<dbReference type="PANTHER" id="PTHR35005:SF1">
    <property type="entry name" value="2-AMINO-5-FORMYLAMINO-6-RIBOSYLAMINOPYRIMIDIN-4(3H)-ONE 5'-MONOPHOSPHATE DEFORMYLASE"/>
    <property type="match status" value="1"/>
</dbReference>
<evidence type="ECO:0000256" key="5">
    <source>
        <dbReference type="ARBA" id="ARBA00024029"/>
    </source>
</evidence>
<dbReference type="InterPro" id="IPR024087">
    <property type="entry name" value="Creatininase-like_sf"/>
</dbReference>
<evidence type="ECO:0000256" key="4">
    <source>
        <dbReference type="ARBA" id="ARBA00022833"/>
    </source>
</evidence>
<gene>
    <name evidence="6" type="ORF">QEH52_14735</name>
</gene>
<dbReference type="Proteomes" id="UP001225316">
    <property type="component" value="Unassembled WGS sequence"/>
</dbReference>
<evidence type="ECO:0000256" key="1">
    <source>
        <dbReference type="ARBA" id="ARBA00001947"/>
    </source>
</evidence>
<sequence length="255" mass="27883">MSWPSYRNRYLPAMTRGAIDTLPNKDKAFVVLPTGAIEQHGPQLPVGVDALLGQIYLDRAMPLLAEDAPVYVAPPIQAAKSNEHTGYPGTLILHRELLRQLIVSAGRQLSEWGFKRMGVLNTHGGNISVIKSALRELSLDYGMEVQVLSSPYEIDICARERAYGIHANEVESSLMYATTPDMVDPEAATCCWTGTLDDPKILKSEFAPATYAWKTLDISRSGVVGDATVATREKGELWISRAAEALAARLTELVS</sequence>
<dbReference type="SUPFAM" id="SSF102215">
    <property type="entry name" value="Creatininase"/>
    <property type="match status" value="1"/>
</dbReference>
<evidence type="ECO:0000313" key="7">
    <source>
        <dbReference type="Proteomes" id="UP001225316"/>
    </source>
</evidence>
<dbReference type="RefSeq" id="WP_308951464.1">
    <property type="nucleotide sequence ID" value="NZ_JARXHW010000040.1"/>
</dbReference>
<comment type="similarity">
    <text evidence="5">Belongs to the creatininase superfamily.</text>
</comment>
<dbReference type="PANTHER" id="PTHR35005">
    <property type="entry name" value="3-DEHYDRO-SCYLLO-INOSOSE HYDROLASE"/>
    <property type="match status" value="1"/>
</dbReference>
<keyword evidence="2" id="KW-0479">Metal-binding</keyword>
<proteinExistence type="inferred from homology"/>
<comment type="caution">
    <text evidence="6">The sequence shown here is derived from an EMBL/GenBank/DDBJ whole genome shotgun (WGS) entry which is preliminary data.</text>
</comment>
<evidence type="ECO:0000313" key="6">
    <source>
        <dbReference type="EMBL" id="MDQ8208780.1"/>
    </source>
</evidence>
<organism evidence="6 7">
    <name type="scientific">Thalassobacterium maritimum</name>
    <dbReference type="NCBI Taxonomy" id="3041265"/>
    <lineage>
        <taxon>Bacteria</taxon>
        <taxon>Pseudomonadati</taxon>
        <taxon>Verrucomicrobiota</taxon>
        <taxon>Opitutia</taxon>
        <taxon>Puniceicoccales</taxon>
        <taxon>Coraliomargaritaceae</taxon>
        <taxon>Thalassobacterium</taxon>
    </lineage>
</organism>
<evidence type="ECO:0000256" key="2">
    <source>
        <dbReference type="ARBA" id="ARBA00022723"/>
    </source>
</evidence>
<dbReference type="InterPro" id="IPR003785">
    <property type="entry name" value="Creatininase/forma_Hydrolase"/>
</dbReference>
<comment type="cofactor">
    <cofactor evidence="1">
        <name>Zn(2+)</name>
        <dbReference type="ChEBI" id="CHEBI:29105"/>
    </cofactor>
</comment>
<keyword evidence="7" id="KW-1185">Reference proteome</keyword>
<accession>A0ABU1AXB7</accession>
<dbReference type="EMBL" id="JARXHW010000040">
    <property type="protein sequence ID" value="MDQ8208780.1"/>
    <property type="molecule type" value="Genomic_DNA"/>
</dbReference>
<protein>
    <submittedName>
        <fullName evidence="6">Creatininase family protein</fullName>
    </submittedName>
</protein>